<evidence type="ECO:0000256" key="1">
    <source>
        <dbReference type="ARBA" id="ARBA00023015"/>
    </source>
</evidence>
<dbReference type="InterPro" id="IPR000792">
    <property type="entry name" value="Tscrpt_reg_LuxR_C"/>
</dbReference>
<dbReference type="CDD" id="cd06170">
    <property type="entry name" value="LuxR_C_like"/>
    <property type="match status" value="1"/>
</dbReference>
<keyword evidence="3" id="KW-0804">Transcription</keyword>
<organism evidence="6 7">
    <name type="scientific">Flavobacterium caeni</name>
    <dbReference type="NCBI Taxonomy" id="490189"/>
    <lineage>
        <taxon>Bacteria</taxon>
        <taxon>Pseudomonadati</taxon>
        <taxon>Bacteroidota</taxon>
        <taxon>Flavobacteriia</taxon>
        <taxon>Flavobacteriales</taxon>
        <taxon>Flavobacteriaceae</taxon>
        <taxon>Flavobacterium</taxon>
    </lineage>
</organism>
<dbReference type="Pfam" id="PF00196">
    <property type="entry name" value="GerE"/>
    <property type="match status" value="1"/>
</dbReference>
<feature type="domain" description="HTH luxR-type" evidence="5">
    <location>
        <begin position="83"/>
        <end position="148"/>
    </location>
</feature>
<dbReference type="EMBL" id="FMVF01000005">
    <property type="protein sequence ID" value="SCY41509.1"/>
    <property type="molecule type" value="Genomic_DNA"/>
</dbReference>
<dbReference type="Proteomes" id="UP000199354">
    <property type="component" value="Unassembled WGS sequence"/>
</dbReference>
<protein>
    <submittedName>
        <fullName evidence="6">Regulatory protein, luxR family</fullName>
    </submittedName>
</protein>
<keyword evidence="4" id="KW-0812">Transmembrane</keyword>
<reference evidence="6 7" key="1">
    <citation type="submission" date="2016-10" db="EMBL/GenBank/DDBJ databases">
        <authorList>
            <person name="de Groot N.N."/>
        </authorList>
    </citation>
    <scope>NUCLEOTIDE SEQUENCE [LARGE SCALE GENOMIC DNA]</scope>
    <source>
        <strain evidence="6 7">CGMCC 1.7031</strain>
    </source>
</reference>
<dbReference type="InterPro" id="IPR016032">
    <property type="entry name" value="Sig_transdc_resp-reg_C-effctor"/>
</dbReference>
<dbReference type="PANTHER" id="PTHR44688:SF16">
    <property type="entry name" value="DNA-BINDING TRANSCRIPTIONAL ACTIVATOR DEVR_DOSR"/>
    <property type="match status" value="1"/>
</dbReference>
<proteinExistence type="predicted"/>
<dbReference type="PANTHER" id="PTHR44688">
    <property type="entry name" value="DNA-BINDING TRANSCRIPTIONAL ACTIVATOR DEVR_DOSR"/>
    <property type="match status" value="1"/>
</dbReference>
<dbReference type="GO" id="GO:0003677">
    <property type="term" value="F:DNA binding"/>
    <property type="evidence" value="ECO:0007669"/>
    <property type="project" value="UniProtKB-KW"/>
</dbReference>
<keyword evidence="1" id="KW-0805">Transcription regulation</keyword>
<dbReference type="PROSITE" id="PS50043">
    <property type="entry name" value="HTH_LUXR_2"/>
    <property type="match status" value="1"/>
</dbReference>
<dbReference type="PRINTS" id="PR00038">
    <property type="entry name" value="HTHLUXR"/>
</dbReference>
<evidence type="ECO:0000256" key="2">
    <source>
        <dbReference type="ARBA" id="ARBA00023125"/>
    </source>
</evidence>
<evidence type="ECO:0000259" key="5">
    <source>
        <dbReference type="PROSITE" id="PS50043"/>
    </source>
</evidence>
<dbReference type="SUPFAM" id="SSF46894">
    <property type="entry name" value="C-terminal effector domain of the bipartite response regulators"/>
    <property type="match status" value="1"/>
</dbReference>
<evidence type="ECO:0000313" key="6">
    <source>
        <dbReference type="EMBL" id="SCY41509.1"/>
    </source>
</evidence>
<gene>
    <name evidence="6" type="ORF">SAMN02927903_01372</name>
</gene>
<name>A0A1G5FQH6_9FLAO</name>
<keyword evidence="2" id="KW-0238">DNA-binding</keyword>
<evidence type="ECO:0000256" key="4">
    <source>
        <dbReference type="SAM" id="Phobius"/>
    </source>
</evidence>
<keyword evidence="7" id="KW-1185">Reference proteome</keyword>
<dbReference type="OrthoDB" id="9807565at2"/>
<accession>A0A1G5FQH6</accession>
<feature type="transmembrane region" description="Helical" evidence="4">
    <location>
        <begin position="42"/>
        <end position="63"/>
    </location>
</feature>
<dbReference type="PROSITE" id="PS00622">
    <property type="entry name" value="HTH_LUXR_1"/>
    <property type="match status" value="1"/>
</dbReference>
<dbReference type="SMART" id="SM00421">
    <property type="entry name" value="HTH_LUXR"/>
    <property type="match status" value="1"/>
</dbReference>
<evidence type="ECO:0000256" key="3">
    <source>
        <dbReference type="ARBA" id="ARBA00023163"/>
    </source>
</evidence>
<feature type="transmembrane region" description="Helical" evidence="4">
    <location>
        <begin position="12"/>
        <end position="36"/>
    </location>
</feature>
<keyword evidence="4" id="KW-1133">Transmembrane helix</keyword>
<sequence length="151" mass="17166">MQKTGFSKYKEIVYYGLALAALLLVLRFLEIRYLVFAHGFEIYTAISAVLFMALGIWLAIKLFKPKTIVVEKEKPLEFNFDASACEAMGISKRELEVLQLMAQGLSNGEIAERLFVSLPTVKTHGARLFEKLDVKRRTQAVEKGKRLRLIP</sequence>
<dbReference type="Gene3D" id="1.10.10.10">
    <property type="entry name" value="Winged helix-like DNA-binding domain superfamily/Winged helix DNA-binding domain"/>
    <property type="match status" value="1"/>
</dbReference>
<dbReference type="STRING" id="490189.SAMN02927903_01372"/>
<dbReference type="RefSeq" id="WP_091141549.1">
    <property type="nucleotide sequence ID" value="NZ_FMVF01000005.1"/>
</dbReference>
<dbReference type="GO" id="GO:0006355">
    <property type="term" value="P:regulation of DNA-templated transcription"/>
    <property type="evidence" value="ECO:0007669"/>
    <property type="project" value="InterPro"/>
</dbReference>
<evidence type="ECO:0000313" key="7">
    <source>
        <dbReference type="Proteomes" id="UP000199354"/>
    </source>
</evidence>
<keyword evidence="4" id="KW-0472">Membrane</keyword>
<dbReference type="InterPro" id="IPR036388">
    <property type="entry name" value="WH-like_DNA-bd_sf"/>
</dbReference>
<dbReference type="AlphaFoldDB" id="A0A1G5FQH6"/>